<proteinExistence type="predicted"/>
<dbReference type="Proteomes" id="UP001457282">
    <property type="component" value="Unassembled WGS sequence"/>
</dbReference>
<gene>
    <name evidence="2" type="ORF">M0R45_037315</name>
</gene>
<reference evidence="2 3" key="1">
    <citation type="journal article" date="2023" name="G3 (Bethesda)">
        <title>A chromosome-length genome assembly and annotation of blackberry (Rubus argutus, cv. 'Hillquist').</title>
        <authorList>
            <person name="Bruna T."/>
            <person name="Aryal R."/>
            <person name="Dudchenko O."/>
            <person name="Sargent D.J."/>
            <person name="Mead D."/>
            <person name="Buti M."/>
            <person name="Cavallini A."/>
            <person name="Hytonen T."/>
            <person name="Andres J."/>
            <person name="Pham M."/>
            <person name="Weisz D."/>
            <person name="Mascagni F."/>
            <person name="Usai G."/>
            <person name="Natali L."/>
            <person name="Bassil N."/>
            <person name="Fernandez G.E."/>
            <person name="Lomsadze A."/>
            <person name="Armour M."/>
            <person name="Olukolu B."/>
            <person name="Poorten T."/>
            <person name="Britton C."/>
            <person name="Davik J."/>
            <person name="Ashrafi H."/>
            <person name="Aiden E.L."/>
            <person name="Borodovsky M."/>
            <person name="Worthington M."/>
        </authorList>
    </citation>
    <scope>NUCLEOTIDE SEQUENCE [LARGE SCALE GENOMIC DNA]</scope>
    <source>
        <strain evidence="2">PI 553951</strain>
    </source>
</reference>
<keyword evidence="3" id="KW-1185">Reference proteome</keyword>
<feature type="compositionally biased region" description="Polar residues" evidence="1">
    <location>
        <begin position="33"/>
        <end position="46"/>
    </location>
</feature>
<evidence type="ECO:0000256" key="1">
    <source>
        <dbReference type="SAM" id="MobiDB-lite"/>
    </source>
</evidence>
<sequence>MSRHKPPTIAETPSSINSTPPQPCAPIHYRDTQGFTGRTSQPKATSPNPPHLQCAAPSLTQPGLSISSAPPTPMLTGASQSHRQLSPAPPAPRPSRAPHQFRRATQ</sequence>
<feature type="region of interest" description="Disordered" evidence="1">
    <location>
        <begin position="1"/>
        <end position="106"/>
    </location>
</feature>
<accession>A0AAW1W092</accession>
<feature type="compositionally biased region" description="Polar residues" evidence="1">
    <location>
        <begin position="58"/>
        <end position="69"/>
    </location>
</feature>
<protein>
    <submittedName>
        <fullName evidence="2">Uncharacterized protein</fullName>
    </submittedName>
</protein>
<name>A0AAW1W092_RUBAR</name>
<dbReference type="AlphaFoldDB" id="A0AAW1W092"/>
<dbReference type="EMBL" id="JBEDUW010000007">
    <property type="protein sequence ID" value="KAK9913501.1"/>
    <property type="molecule type" value="Genomic_DNA"/>
</dbReference>
<evidence type="ECO:0000313" key="2">
    <source>
        <dbReference type="EMBL" id="KAK9913501.1"/>
    </source>
</evidence>
<organism evidence="2 3">
    <name type="scientific">Rubus argutus</name>
    <name type="common">Southern blackberry</name>
    <dbReference type="NCBI Taxonomy" id="59490"/>
    <lineage>
        <taxon>Eukaryota</taxon>
        <taxon>Viridiplantae</taxon>
        <taxon>Streptophyta</taxon>
        <taxon>Embryophyta</taxon>
        <taxon>Tracheophyta</taxon>
        <taxon>Spermatophyta</taxon>
        <taxon>Magnoliopsida</taxon>
        <taxon>eudicotyledons</taxon>
        <taxon>Gunneridae</taxon>
        <taxon>Pentapetalae</taxon>
        <taxon>rosids</taxon>
        <taxon>fabids</taxon>
        <taxon>Rosales</taxon>
        <taxon>Rosaceae</taxon>
        <taxon>Rosoideae</taxon>
        <taxon>Rosoideae incertae sedis</taxon>
        <taxon>Rubus</taxon>
    </lineage>
</organism>
<evidence type="ECO:0000313" key="3">
    <source>
        <dbReference type="Proteomes" id="UP001457282"/>
    </source>
</evidence>
<comment type="caution">
    <text evidence="2">The sequence shown here is derived from an EMBL/GenBank/DDBJ whole genome shotgun (WGS) entry which is preliminary data.</text>
</comment>